<comment type="similarity">
    <text evidence="1">Belongs to the prefoldin subunit beta family.</text>
</comment>
<keyword evidence="7" id="KW-1185">Reference proteome</keyword>
<dbReference type="AlphaFoldDB" id="A0A7E4VVL2"/>
<dbReference type="GO" id="GO:0016272">
    <property type="term" value="C:prefoldin complex"/>
    <property type="evidence" value="ECO:0007669"/>
    <property type="project" value="InterPro"/>
</dbReference>
<sequence length="128" mass="14757">MFANIDAVKKEYEEQLKIYQLAEKERDKLILQRQQLEAQLTENELVKTELQLLQPGTNVFKLIGPTLVKQDLEESKATVDKRLEYITEEIKRSEKSLVDVTNKVNSSKSKVENALKEVQQKLATPQKA</sequence>
<evidence type="ECO:0000313" key="8">
    <source>
        <dbReference type="WBParaSite" id="Pan_g3629.t1"/>
    </source>
</evidence>
<evidence type="ECO:0000256" key="1">
    <source>
        <dbReference type="ARBA" id="ARBA00008045"/>
    </source>
</evidence>
<dbReference type="PANTHER" id="PTHR21431">
    <property type="entry name" value="PREFOLDIN SUBUNIT 6"/>
    <property type="match status" value="1"/>
</dbReference>
<evidence type="ECO:0000256" key="2">
    <source>
        <dbReference type="ARBA" id="ARBA00011695"/>
    </source>
</evidence>
<evidence type="ECO:0000256" key="4">
    <source>
        <dbReference type="ARBA" id="ARBA00058726"/>
    </source>
</evidence>
<comment type="function">
    <text evidence="4">Binds specifically to cytosolic chaperonin (c-CPN) and transfers target proteins to it. Binds to nascent polypeptide chain and promotes folding in an environment in which there are many competing pathways for nonnative proteins. Required for positioning of the mitotic spindle.</text>
</comment>
<dbReference type="FunFam" id="1.10.287.370:FF:000003">
    <property type="entry name" value="Prefoldin subunit 6"/>
    <property type="match status" value="1"/>
</dbReference>
<dbReference type="Pfam" id="PF01920">
    <property type="entry name" value="Prefoldin_2"/>
    <property type="match status" value="1"/>
</dbReference>
<dbReference type="CDD" id="cd23161">
    <property type="entry name" value="Prefoldin_6"/>
    <property type="match status" value="1"/>
</dbReference>
<proteinExistence type="inferred from homology"/>
<dbReference type="SUPFAM" id="SSF46579">
    <property type="entry name" value="Prefoldin"/>
    <property type="match status" value="1"/>
</dbReference>
<keyword evidence="3" id="KW-0143">Chaperone</keyword>
<dbReference type="GO" id="GO:0005737">
    <property type="term" value="C:cytoplasm"/>
    <property type="evidence" value="ECO:0007669"/>
    <property type="project" value="TreeGrafter"/>
</dbReference>
<reference evidence="8" key="2">
    <citation type="submission" date="2020-10" db="UniProtKB">
        <authorList>
            <consortium name="WormBaseParasite"/>
        </authorList>
    </citation>
    <scope>IDENTIFICATION</scope>
</reference>
<organism evidence="7 8">
    <name type="scientific">Panagrellus redivivus</name>
    <name type="common">Microworm</name>
    <dbReference type="NCBI Taxonomy" id="6233"/>
    <lineage>
        <taxon>Eukaryota</taxon>
        <taxon>Metazoa</taxon>
        <taxon>Ecdysozoa</taxon>
        <taxon>Nematoda</taxon>
        <taxon>Chromadorea</taxon>
        <taxon>Rhabditida</taxon>
        <taxon>Tylenchina</taxon>
        <taxon>Panagrolaimomorpha</taxon>
        <taxon>Panagrolaimoidea</taxon>
        <taxon>Panagrolaimidae</taxon>
        <taxon>Panagrellus</taxon>
    </lineage>
</organism>
<evidence type="ECO:0000256" key="6">
    <source>
        <dbReference type="SAM" id="Coils"/>
    </source>
</evidence>
<evidence type="ECO:0000256" key="5">
    <source>
        <dbReference type="ARBA" id="ARBA00072592"/>
    </source>
</evidence>
<evidence type="ECO:0000313" key="7">
    <source>
        <dbReference type="Proteomes" id="UP000492821"/>
    </source>
</evidence>
<dbReference type="WBParaSite" id="Pan_g3629.t1">
    <property type="protein sequence ID" value="Pan_g3629.t1"/>
    <property type="gene ID" value="Pan_g3629"/>
</dbReference>
<dbReference type="InterPro" id="IPR002777">
    <property type="entry name" value="PFD_beta-like"/>
</dbReference>
<dbReference type="InterPro" id="IPR009053">
    <property type="entry name" value="Prefoldin"/>
</dbReference>
<dbReference type="GO" id="GO:0051082">
    <property type="term" value="F:unfolded protein binding"/>
    <property type="evidence" value="ECO:0007669"/>
    <property type="project" value="InterPro"/>
</dbReference>
<name>A0A7E4VVL2_PANRE</name>
<feature type="coiled-coil region" evidence="6">
    <location>
        <begin position="5"/>
        <end position="51"/>
    </location>
</feature>
<dbReference type="PANTHER" id="PTHR21431:SF0">
    <property type="entry name" value="PREFOLDIN SUBUNIT 6"/>
    <property type="match status" value="1"/>
</dbReference>
<dbReference type="GO" id="GO:0051087">
    <property type="term" value="F:protein-folding chaperone binding"/>
    <property type="evidence" value="ECO:0007669"/>
    <property type="project" value="TreeGrafter"/>
</dbReference>
<dbReference type="Gene3D" id="1.10.287.370">
    <property type="match status" value="1"/>
</dbReference>
<comment type="subunit">
    <text evidence="2">Heterohexamer of two PFD-alpha type and four PFD-beta type subunits.</text>
</comment>
<protein>
    <recommendedName>
        <fullName evidence="5">Probable prefoldin subunit 6</fullName>
    </recommendedName>
</protein>
<dbReference type="Proteomes" id="UP000492821">
    <property type="component" value="Unassembled WGS sequence"/>
</dbReference>
<dbReference type="GO" id="GO:0051131">
    <property type="term" value="P:chaperone-mediated protein complex assembly"/>
    <property type="evidence" value="ECO:0007669"/>
    <property type="project" value="TreeGrafter"/>
</dbReference>
<dbReference type="GO" id="GO:0006457">
    <property type="term" value="P:protein folding"/>
    <property type="evidence" value="ECO:0007669"/>
    <property type="project" value="InterPro"/>
</dbReference>
<keyword evidence="6" id="KW-0175">Coiled coil</keyword>
<reference evidence="7" key="1">
    <citation type="journal article" date="2013" name="Genetics">
        <title>The draft genome and transcriptome of Panagrellus redivivus are shaped by the harsh demands of a free-living lifestyle.</title>
        <authorList>
            <person name="Srinivasan J."/>
            <person name="Dillman A.R."/>
            <person name="Macchietto M.G."/>
            <person name="Heikkinen L."/>
            <person name="Lakso M."/>
            <person name="Fracchia K.M."/>
            <person name="Antoshechkin I."/>
            <person name="Mortazavi A."/>
            <person name="Wong G."/>
            <person name="Sternberg P.W."/>
        </authorList>
    </citation>
    <scope>NUCLEOTIDE SEQUENCE [LARGE SCALE GENOMIC DNA]</scope>
    <source>
        <strain evidence="7">MT8872</strain>
    </source>
</reference>
<evidence type="ECO:0000256" key="3">
    <source>
        <dbReference type="ARBA" id="ARBA00023186"/>
    </source>
</evidence>
<accession>A0A7E4VVL2</accession>